<reference evidence="6" key="1">
    <citation type="submission" date="2022-11" db="UniProtKB">
        <authorList>
            <consortium name="WormBaseParasite"/>
        </authorList>
    </citation>
    <scope>IDENTIFICATION</scope>
</reference>
<organism evidence="5 6">
    <name type="scientific">Parascaris univalens</name>
    <name type="common">Nematode worm</name>
    <dbReference type="NCBI Taxonomy" id="6257"/>
    <lineage>
        <taxon>Eukaryota</taxon>
        <taxon>Metazoa</taxon>
        <taxon>Ecdysozoa</taxon>
        <taxon>Nematoda</taxon>
        <taxon>Chromadorea</taxon>
        <taxon>Rhabditida</taxon>
        <taxon>Spirurina</taxon>
        <taxon>Ascaridomorpha</taxon>
        <taxon>Ascaridoidea</taxon>
        <taxon>Ascarididae</taxon>
        <taxon>Parascaris</taxon>
    </lineage>
</organism>
<dbReference type="Proteomes" id="UP000887569">
    <property type="component" value="Unplaced"/>
</dbReference>
<dbReference type="GO" id="GO:0005852">
    <property type="term" value="C:eukaryotic translation initiation factor 3 complex"/>
    <property type="evidence" value="ECO:0007669"/>
    <property type="project" value="InterPro"/>
</dbReference>
<keyword evidence="2" id="KW-0396">Initiation factor</keyword>
<keyword evidence="5" id="KW-1185">Reference proteome</keyword>
<name>A0A915A403_PARUN</name>
<evidence type="ECO:0000256" key="3">
    <source>
        <dbReference type="ARBA" id="ARBA00022917"/>
    </source>
</evidence>
<evidence type="ECO:0000256" key="2">
    <source>
        <dbReference type="ARBA" id="ARBA00022540"/>
    </source>
</evidence>
<dbReference type="InterPro" id="IPR008905">
    <property type="entry name" value="EIF3C_N_dom"/>
</dbReference>
<evidence type="ECO:0000313" key="6">
    <source>
        <dbReference type="WBParaSite" id="PgE063_g002_t01"/>
    </source>
</evidence>
<dbReference type="PANTHER" id="PTHR13937:SF0">
    <property type="entry name" value="EUKARYOTIC TRANSLATION INITIATION FACTOR 3 SUBUNIT C-RELATED"/>
    <property type="match status" value="1"/>
</dbReference>
<proteinExistence type="predicted"/>
<evidence type="ECO:0000313" key="5">
    <source>
        <dbReference type="Proteomes" id="UP000887569"/>
    </source>
</evidence>
<keyword evidence="1" id="KW-0963">Cytoplasm</keyword>
<dbReference type="PANTHER" id="PTHR13937">
    <property type="entry name" value="EUKARYOTIC TRANSLATION INITATION FACTOR 3, SUBUNIT 8 EIF3S8 -RELATED"/>
    <property type="match status" value="1"/>
</dbReference>
<dbReference type="GO" id="GO:0031369">
    <property type="term" value="F:translation initiation factor binding"/>
    <property type="evidence" value="ECO:0007669"/>
    <property type="project" value="InterPro"/>
</dbReference>
<feature type="domain" description="Eukaryotic translation initiation factor 3 subunit C N-terminal" evidence="4">
    <location>
        <begin position="2"/>
        <end position="173"/>
    </location>
</feature>
<evidence type="ECO:0000256" key="1">
    <source>
        <dbReference type="ARBA" id="ARBA00022490"/>
    </source>
</evidence>
<dbReference type="GO" id="GO:0003743">
    <property type="term" value="F:translation initiation factor activity"/>
    <property type="evidence" value="ECO:0007669"/>
    <property type="project" value="UniProtKB-KW"/>
</dbReference>
<dbReference type="InterPro" id="IPR027516">
    <property type="entry name" value="EIF3C"/>
</dbReference>
<sequence>MLEELYNTAHEHRLGGGVLAKILNSVISALSELSTHMNECMDYARWSRIVGVVDGLFDLLNDNPQMILSLSVEEDNENVSNADQPYKIHGSALMNVHLLDSEFTKMLQNADYYSTDYVEKLKGEKELCALIDKSVDYVDQRIDDGIFTQEEICKLYMLKIEHLCYKVHLAFRVCIVRENVGRGAVSTKLACTTVILNYRTSLLFFIFLSLR</sequence>
<dbReference type="Pfam" id="PF05470">
    <property type="entry name" value="eIF-3c_N"/>
    <property type="match status" value="1"/>
</dbReference>
<evidence type="ECO:0000259" key="4">
    <source>
        <dbReference type="Pfam" id="PF05470"/>
    </source>
</evidence>
<dbReference type="WBParaSite" id="PgE063_g002_t01">
    <property type="protein sequence ID" value="PgE063_g002_t01"/>
    <property type="gene ID" value="PgE063_g002"/>
</dbReference>
<accession>A0A915A403</accession>
<keyword evidence="3" id="KW-0648">Protein biosynthesis</keyword>
<protein>
    <submittedName>
        <fullName evidence="6">Eukaryotic translation initiation factor 3 subunit C</fullName>
    </submittedName>
</protein>
<dbReference type="AlphaFoldDB" id="A0A915A403"/>
<dbReference type="GO" id="GO:0003723">
    <property type="term" value="F:RNA binding"/>
    <property type="evidence" value="ECO:0007669"/>
    <property type="project" value="InterPro"/>
</dbReference>